<accession>A0A6A6T1E3</accession>
<gene>
    <name evidence="2" type="ORF">K491DRAFT_759573</name>
</gene>
<evidence type="ECO:0000313" key="2">
    <source>
        <dbReference type="EMBL" id="KAF2653532.1"/>
    </source>
</evidence>
<dbReference type="OrthoDB" id="3792489at2759"/>
<feature type="signal peptide" evidence="1">
    <location>
        <begin position="1"/>
        <end position="16"/>
    </location>
</feature>
<organism evidence="2 3">
    <name type="scientific">Lophiostoma macrostomum CBS 122681</name>
    <dbReference type="NCBI Taxonomy" id="1314788"/>
    <lineage>
        <taxon>Eukaryota</taxon>
        <taxon>Fungi</taxon>
        <taxon>Dikarya</taxon>
        <taxon>Ascomycota</taxon>
        <taxon>Pezizomycotina</taxon>
        <taxon>Dothideomycetes</taxon>
        <taxon>Pleosporomycetidae</taxon>
        <taxon>Pleosporales</taxon>
        <taxon>Lophiostomataceae</taxon>
        <taxon>Lophiostoma</taxon>
    </lineage>
</organism>
<name>A0A6A6T1E3_9PLEO</name>
<proteinExistence type="predicted"/>
<evidence type="ECO:0000313" key="3">
    <source>
        <dbReference type="Proteomes" id="UP000799324"/>
    </source>
</evidence>
<dbReference type="AlphaFoldDB" id="A0A6A6T1E3"/>
<dbReference type="Proteomes" id="UP000799324">
    <property type="component" value="Unassembled WGS sequence"/>
</dbReference>
<keyword evidence="3" id="KW-1185">Reference proteome</keyword>
<sequence>MRLIFIGALLASFAGALPAPLERTLDLTRSILARAPPEANPVLKYSRANGSGCVDNSASFLFKEDATVVFDSFTLVHTKPSTISRICTLTFDLQLDSHWKYTINERTEARGYKNGAPGYFQATYQVNGRSTITGADINGSVTKDNSWALHLRGTEIDSAYGGGVTTIDIALVMVSTEDTPGVVALDTMNVGFAYSK</sequence>
<evidence type="ECO:0000256" key="1">
    <source>
        <dbReference type="SAM" id="SignalP"/>
    </source>
</evidence>
<reference evidence="2" key="1">
    <citation type="journal article" date="2020" name="Stud. Mycol.">
        <title>101 Dothideomycetes genomes: a test case for predicting lifestyles and emergence of pathogens.</title>
        <authorList>
            <person name="Haridas S."/>
            <person name="Albert R."/>
            <person name="Binder M."/>
            <person name="Bloem J."/>
            <person name="Labutti K."/>
            <person name="Salamov A."/>
            <person name="Andreopoulos B."/>
            <person name="Baker S."/>
            <person name="Barry K."/>
            <person name="Bills G."/>
            <person name="Bluhm B."/>
            <person name="Cannon C."/>
            <person name="Castanera R."/>
            <person name="Culley D."/>
            <person name="Daum C."/>
            <person name="Ezra D."/>
            <person name="Gonzalez J."/>
            <person name="Henrissat B."/>
            <person name="Kuo A."/>
            <person name="Liang C."/>
            <person name="Lipzen A."/>
            <person name="Lutzoni F."/>
            <person name="Magnuson J."/>
            <person name="Mondo S."/>
            <person name="Nolan M."/>
            <person name="Ohm R."/>
            <person name="Pangilinan J."/>
            <person name="Park H.-J."/>
            <person name="Ramirez L."/>
            <person name="Alfaro M."/>
            <person name="Sun H."/>
            <person name="Tritt A."/>
            <person name="Yoshinaga Y."/>
            <person name="Zwiers L.-H."/>
            <person name="Turgeon B."/>
            <person name="Goodwin S."/>
            <person name="Spatafora J."/>
            <person name="Crous P."/>
            <person name="Grigoriev I."/>
        </authorList>
    </citation>
    <scope>NUCLEOTIDE SEQUENCE</scope>
    <source>
        <strain evidence="2">CBS 122681</strain>
    </source>
</reference>
<keyword evidence="1" id="KW-0732">Signal</keyword>
<dbReference type="InterPro" id="IPR025649">
    <property type="entry name" value="DUF4360"/>
</dbReference>
<evidence type="ECO:0008006" key="4">
    <source>
        <dbReference type="Google" id="ProtNLM"/>
    </source>
</evidence>
<dbReference type="EMBL" id="MU004379">
    <property type="protein sequence ID" value="KAF2653532.1"/>
    <property type="molecule type" value="Genomic_DNA"/>
</dbReference>
<protein>
    <recommendedName>
        <fullName evidence="4">Secreted protein</fullName>
    </recommendedName>
</protein>
<dbReference type="Pfam" id="PF14273">
    <property type="entry name" value="DUF4360"/>
    <property type="match status" value="1"/>
</dbReference>
<feature type="chain" id="PRO_5025600940" description="Secreted protein" evidence="1">
    <location>
        <begin position="17"/>
        <end position="196"/>
    </location>
</feature>